<proteinExistence type="predicted"/>
<dbReference type="OrthoDB" id="4085451at2759"/>
<dbReference type="AlphaFoldDB" id="A0A6A6ERG8"/>
<name>A0A6A6ERG8_9PEZI</name>
<dbReference type="EMBL" id="ML994615">
    <property type="protein sequence ID" value="KAF2192506.1"/>
    <property type="molecule type" value="Genomic_DNA"/>
</dbReference>
<evidence type="ECO:0000313" key="4">
    <source>
        <dbReference type="Proteomes" id="UP000800200"/>
    </source>
</evidence>
<evidence type="ECO:0000313" key="3">
    <source>
        <dbReference type="EMBL" id="KAF2192506.1"/>
    </source>
</evidence>
<reference evidence="3" key="1">
    <citation type="journal article" date="2020" name="Stud. Mycol.">
        <title>101 Dothideomycetes genomes: a test case for predicting lifestyles and emergence of pathogens.</title>
        <authorList>
            <person name="Haridas S."/>
            <person name="Albert R."/>
            <person name="Binder M."/>
            <person name="Bloem J."/>
            <person name="Labutti K."/>
            <person name="Salamov A."/>
            <person name="Andreopoulos B."/>
            <person name="Baker S."/>
            <person name="Barry K."/>
            <person name="Bills G."/>
            <person name="Bluhm B."/>
            <person name="Cannon C."/>
            <person name="Castanera R."/>
            <person name="Culley D."/>
            <person name="Daum C."/>
            <person name="Ezra D."/>
            <person name="Gonzalez J."/>
            <person name="Henrissat B."/>
            <person name="Kuo A."/>
            <person name="Liang C."/>
            <person name="Lipzen A."/>
            <person name="Lutzoni F."/>
            <person name="Magnuson J."/>
            <person name="Mondo S."/>
            <person name="Nolan M."/>
            <person name="Ohm R."/>
            <person name="Pangilinan J."/>
            <person name="Park H.-J."/>
            <person name="Ramirez L."/>
            <person name="Alfaro M."/>
            <person name="Sun H."/>
            <person name="Tritt A."/>
            <person name="Yoshinaga Y."/>
            <person name="Zwiers L.-H."/>
            <person name="Turgeon B."/>
            <person name="Goodwin S."/>
            <person name="Spatafora J."/>
            <person name="Crous P."/>
            <person name="Grigoriev I."/>
        </authorList>
    </citation>
    <scope>NUCLEOTIDE SEQUENCE</scope>
    <source>
        <strain evidence="3">CBS 207.26</strain>
    </source>
</reference>
<dbReference type="Pfam" id="PF22943">
    <property type="entry name" value="HTH_68"/>
    <property type="match status" value="1"/>
</dbReference>
<feature type="compositionally biased region" description="Low complexity" evidence="1">
    <location>
        <begin position="1"/>
        <end position="18"/>
    </location>
</feature>
<organism evidence="3 4">
    <name type="scientific">Zopfia rhizophila CBS 207.26</name>
    <dbReference type="NCBI Taxonomy" id="1314779"/>
    <lineage>
        <taxon>Eukaryota</taxon>
        <taxon>Fungi</taxon>
        <taxon>Dikarya</taxon>
        <taxon>Ascomycota</taxon>
        <taxon>Pezizomycotina</taxon>
        <taxon>Dothideomycetes</taxon>
        <taxon>Dothideomycetes incertae sedis</taxon>
        <taxon>Zopfiaceae</taxon>
        <taxon>Zopfia</taxon>
    </lineage>
</organism>
<protein>
    <recommendedName>
        <fullName evidence="2">Helix-turn-helix domain-containing protein</fullName>
    </recommendedName>
</protein>
<keyword evidence="4" id="KW-1185">Reference proteome</keyword>
<feature type="region of interest" description="Disordered" evidence="1">
    <location>
        <begin position="1"/>
        <end position="123"/>
    </location>
</feature>
<gene>
    <name evidence="3" type="ORF">K469DRAFT_620857</name>
</gene>
<dbReference type="Proteomes" id="UP000800200">
    <property type="component" value="Unassembled WGS sequence"/>
</dbReference>
<dbReference type="InterPro" id="IPR054448">
    <property type="entry name" value="HTH_put_ascomycetes"/>
</dbReference>
<sequence>MGSSASKASRAAGASARKYPTRVSNPTTKASAPPPAQTSKPGPNIYPPPQASETKTEAIDLDARDPIFASRLSTLGAVQPNPHYSPTSTSSLDPQRKVSSILPSDQATAPPSSAFPDPRDNPSLRVLEARERIQEEAERELAMVGRRGLEGRKYPDVGIIQLALMRRQRGEKDESIEKALGVQKGRLALLGKGIIEPV</sequence>
<feature type="domain" description="Helix-turn-helix" evidence="2">
    <location>
        <begin position="156"/>
        <end position="196"/>
    </location>
</feature>
<evidence type="ECO:0000259" key="2">
    <source>
        <dbReference type="Pfam" id="PF22943"/>
    </source>
</evidence>
<feature type="compositionally biased region" description="Polar residues" evidence="1">
    <location>
        <begin position="82"/>
        <end position="111"/>
    </location>
</feature>
<evidence type="ECO:0000256" key="1">
    <source>
        <dbReference type="SAM" id="MobiDB-lite"/>
    </source>
</evidence>
<accession>A0A6A6ERG8</accession>
<feature type="compositionally biased region" description="Basic and acidic residues" evidence="1">
    <location>
        <begin position="54"/>
        <end position="65"/>
    </location>
</feature>